<protein>
    <submittedName>
        <fullName evidence="12">ABC transporter, transmembrane region</fullName>
    </submittedName>
</protein>
<dbReference type="SUPFAM" id="SSF90123">
    <property type="entry name" value="ABC transporter transmembrane region"/>
    <property type="match status" value="1"/>
</dbReference>
<feature type="transmembrane region" description="Helical" evidence="9">
    <location>
        <begin position="157"/>
        <end position="175"/>
    </location>
</feature>
<dbReference type="InterPro" id="IPR003439">
    <property type="entry name" value="ABC_transporter-like_ATP-bd"/>
</dbReference>
<feature type="transmembrane region" description="Helical" evidence="9">
    <location>
        <begin position="181"/>
        <end position="199"/>
    </location>
</feature>
<dbReference type="AlphaFoldDB" id="D5H6F9"/>
<evidence type="ECO:0000256" key="1">
    <source>
        <dbReference type="ARBA" id="ARBA00004651"/>
    </source>
</evidence>
<gene>
    <name evidence="12" type="ordered locus">SRM_00693</name>
</gene>
<feature type="domain" description="ABC transmembrane type-1" evidence="11">
    <location>
        <begin position="24"/>
        <end position="321"/>
    </location>
</feature>
<feature type="transmembrane region" description="Helical" evidence="9">
    <location>
        <begin position="22"/>
        <end position="49"/>
    </location>
</feature>
<evidence type="ECO:0000256" key="3">
    <source>
        <dbReference type="ARBA" id="ARBA00022475"/>
    </source>
</evidence>
<dbReference type="SUPFAM" id="SSF52540">
    <property type="entry name" value="P-loop containing nucleoside triphosphate hydrolases"/>
    <property type="match status" value="1"/>
</dbReference>
<dbReference type="InterPro" id="IPR036640">
    <property type="entry name" value="ABC1_TM_sf"/>
</dbReference>
<dbReference type="PANTHER" id="PTHR43394">
    <property type="entry name" value="ATP-DEPENDENT PERMEASE MDL1, MITOCHONDRIAL"/>
    <property type="match status" value="1"/>
</dbReference>
<dbReference type="InterPro" id="IPR003593">
    <property type="entry name" value="AAA+_ATPase"/>
</dbReference>
<feature type="domain" description="ABC transporter" evidence="10">
    <location>
        <begin position="355"/>
        <end position="595"/>
    </location>
</feature>
<dbReference type="GO" id="GO:0005524">
    <property type="term" value="F:ATP binding"/>
    <property type="evidence" value="ECO:0007669"/>
    <property type="project" value="UniProtKB-KW"/>
</dbReference>
<evidence type="ECO:0000256" key="6">
    <source>
        <dbReference type="ARBA" id="ARBA00022840"/>
    </source>
</evidence>
<dbReference type="InterPro" id="IPR027417">
    <property type="entry name" value="P-loop_NTPase"/>
</dbReference>
<keyword evidence="5" id="KW-0547">Nucleotide-binding</keyword>
<dbReference type="PROSITE" id="PS50893">
    <property type="entry name" value="ABC_TRANSPORTER_2"/>
    <property type="match status" value="1"/>
</dbReference>
<keyword evidence="6" id="KW-0067">ATP-binding</keyword>
<dbReference type="GO" id="GO:0015421">
    <property type="term" value="F:ABC-type oligopeptide transporter activity"/>
    <property type="evidence" value="ECO:0007669"/>
    <property type="project" value="TreeGrafter"/>
</dbReference>
<dbReference type="InterPro" id="IPR039421">
    <property type="entry name" value="Type_1_exporter"/>
</dbReference>
<keyword evidence="8 9" id="KW-0472">Membrane</keyword>
<keyword evidence="4 9" id="KW-0812">Transmembrane</keyword>
<evidence type="ECO:0000256" key="7">
    <source>
        <dbReference type="ARBA" id="ARBA00022989"/>
    </source>
</evidence>
<dbReference type="PANTHER" id="PTHR43394:SF1">
    <property type="entry name" value="ATP-BINDING CASSETTE SUB-FAMILY B MEMBER 10, MITOCHONDRIAL"/>
    <property type="match status" value="1"/>
</dbReference>
<evidence type="ECO:0000256" key="5">
    <source>
        <dbReference type="ARBA" id="ARBA00022741"/>
    </source>
</evidence>
<reference evidence="12 13" key="1">
    <citation type="journal article" date="2010" name="ISME J.">
        <title>Fine-scale evolution: genomic, phenotypic and ecological differentiation in two coexisting Salinibacter ruber strains.</title>
        <authorList>
            <person name="Pena A."/>
            <person name="Teeling H."/>
            <person name="Huerta-Cepas J."/>
            <person name="Santos F."/>
            <person name="Yarza P."/>
            <person name="Brito-Echeverria J."/>
            <person name="Lucio M."/>
            <person name="Schmitt-Kopplin P."/>
            <person name="Meseguer I."/>
            <person name="Schenowitz C."/>
            <person name="Dossat C."/>
            <person name="Barbe V."/>
            <person name="Dopazo J."/>
            <person name="Rossello-Mora R."/>
            <person name="Schuler M."/>
            <person name="Glockner F.O."/>
            <person name="Amann R."/>
            <person name="Gabaldon T."/>
            <person name="Anton J."/>
        </authorList>
    </citation>
    <scope>NUCLEOTIDE SEQUENCE [LARGE SCALE GENOMIC DNA]</scope>
    <source>
        <strain evidence="12 13">M8</strain>
    </source>
</reference>
<evidence type="ECO:0000256" key="9">
    <source>
        <dbReference type="SAM" id="Phobius"/>
    </source>
</evidence>
<dbReference type="PROSITE" id="PS50929">
    <property type="entry name" value="ABC_TM1F"/>
    <property type="match status" value="1"/>
</dbReference>
<evidence type="ECO:0000259" key="10">
    <source>
        <dbReference type="PROSITE" id="PS50893"/>
    </source>
</evidence>
<dbReference type="GO" id="GO:0016887">
    <property type="term" value="F:ATP hydrolysis activity"/>
    <property type="evidence" value="ECO:0007669"/>
    <property type="project" value="InterPro"/>
</dbReference>
<dbReference type="InterPro" id="IPR011527">
    <property type="entry name" value="ABC1_TM_dom"/>
</dbReference>
<comment type="subcellular location">
    <subcellularLocation>
        <location evidence="1">Cell membrane</location>
        <topology evidence="1">Multi-pass membrane protein</topology>
    </subcellularLocation>
</comment>
<dbReference type="Pfam" id="PF00005">
    <property type="entry name" value="ABC_tran"/>
    <property type="match status" value="1"/>
</dbReference>
<name>D5H6F9_SALRM</name>
<sequence>MSLISDIVHYIRIYRRYVGRRIYLVFGLTVLTAFTQGLGFTMLLPLLRVTQSTSDPSELSTAEKILHDLLASMGIAESLVGVLGFIAAIFFVKGALQFAQTSYIGYLQADLLKELKIRFFDAYNGMTYKYFITQNSGHFINVINAQVNRFFRSFRSFARALTKAVSALSFFGFAFAISWRFALMVLAIGVGLLWVFQYLNRYVRAASRRVSSEMSRLNKLLVQSLQAFKYVVSTKQDDHLRTELVDSVERLTDDIFRQRMAGALTSSIRQPISVVIIVAVILVQAIVFDAPLAPIFVAIVLFHKAMQAVMALQSKWQRMMDQIGSVEVIDEEMRVVQEHQESGGSRRLDTLSEGLVLQDVSFAYDEDEGDVLHSVNIEVPVNHTVALVGESGAGKSTLVDMMTLLLTPRAGVVRIDGVPHDEVDLRSWRSQIGYVSQETVVFDDTVANNICLWQGDVEEDAELREKVIDAAKRAHAHHFIRELPDGYQTVVGDQGVRLSGGQRQRLFVARELFKQPNLLLLDEATSDLDTASEQHIQDSIDALQGKVTVVIIAHRLSTVKNADRVYVLDQGRVIESGTYDELRMRENGEFREMVEMQSL</sequence>
<accession>D5H6F9</accession>
<dbReference type="HOGENOM" id="CLU_000604_84_3_10"/>
<evidence type="ECO:0000256" key="4">
    <source>
        <dbReference type="ARBA" id="ARBA00022692"/>
    </source>
</evidence>
<dbReference type="GO" id="GO:0005886">
    <property type="term" value="C:plasma membrane"/>
    <property type="evidence" value="ECO:0007669"/>
    <property type="project" value="UniProtKB-SubCell"/>
</dbReference>
<dbReference type="PROSITE" id="PS00211">
    <property type="entry name" value="ABC_TRANSPORTER_1"/>
    <property type="match status" value="1"/>
</dbReference>
<organism evidence="12 13">
    <name type="scientific">Salinibacter ruber (strain M8)</name>
    <dbReference type="NCBI Taxonomy" id="761659"/>
    <lineage>
        <taxon>Bacteria</taxon>
        <taxon>Pseudomonadati</taxon>
        <taxon>Rhodothermota</taxon>
        <taxon>Rhodothermia</taxon>
        <taxon>Rhodothermales</taxon>
        <taxon>Salinibacteraceae</taxon>
        <taxon>Salinibacter</taxon>
    </lineage>
</organism>
<feature type="transmembrane region" description="Helical" evidence="9">
    <location>
        <begin position="267"/>
        <end position="287"/>
    </location>
</feature>
<proteinExistence type="predicted"/>
<dbReference type="Gene3D" id="1.20.1560.10">
    <property type="entry name" value="ABC transporter type 1, transmembrane domain"/>
    <property type="match status" value="1"/>
</dbReference>
<evidence type="ECO:0000313" key="12">
    <source>
        <dbReference type="EMBL" id="CBH23614.1"/>
    </source>
</evidence>
<keyword evidence="3" id="KW-1003">Cell membrane</keyword>
<dbReference type="Proteomes" id="UP000000933">
    <property type="component" value="Chromosome"/>
</dbReference>
<evidence type="ECO:0000259" key="11">
    <source>
        <dbReference type="PROSITE" id="PS50929"/>
    </source>
</evidence>
<evidence type="ECO:0000313" key="13">
    <source>
        <dbReference type="Proteomes" id="UP000000933"/>
    </source>
</evidence>
<evidence type="ECO:0000256" key="8">
    <source>
        <dbReference type="ARBA" id="ARBA00023136"/>
    </source>
</evidence>
<evidence type="ECO:0000256" key="2">
    <source>
        <dbReference type="ARBA" id="ARBA00022448"/>
    </source>
</evidence>
<keyword evidence="7 9" id="KW-1133">Transmembrane helix</keyword>
<dbReference type="FunFam" id="3.40.50.300:FF:000299">
    <property type="entry name" value="ABC transporter ATP-binding protein/permease"/>
    <property type="match status" value="1"/>
</dbReference>
<dbReference type="EMBL" id="FP565814">
    <property type="protein sequence ID" value="CBH23614.1"/>
    <property type="molecule type" value="Genomic_DNA"/>
</dbReference>
<dbReference type="SMART" id="SM00382">
    <property type="entry name" value="AAA"/>
    <property type="match status" value="1"/>
</dbReference>
<dbReference type="Gene3D" id="3.40.50.300">
    <property type="entry name" value="P-loop containing nucleotide triphosphate hydrolases"/>
    <property type="match status" value="1"/>
</dbReference>
<dbReference type="Pfam" id="PF00664">
    <property type="entry name" value="ABC_membrane"/>
    <property type="match status" value="1"/>
</dbReference>
<keyword evidence="2" id="KW-0813">Transport</keyword>
<dbReference type="KEGG" id="srm:SRM_00693"/>
<dbReference type="InterPro" id="IPR017871">
    <property type="entry name" value="ABC_transporter-like_CS"/>
</dbReference>
<feature type="transmembrane region" description="Helical" evidence="9">
    <location>
        <begin position="69"/>
        <end position="92"/>
    </location>
</feature>
<reference evidence="13" key="2">
    <citation type="submission" date="2010-04" db="EMBL/GenBank/DDBJ databases">
        <title>Genome sequence of Salinibacter ruber M8.</title>
        <authorList>
            <consortium name="Genoscope"/>
        </authorList>
    </citation>
    <scope>NUCLEOTIDE SEQUENCE [LARGE SCALE GENOMIC DNA]</scope>
    <source>
        <strain evidence="13">M8</strain>
    </source>
</reference>